<accession>A0A830FM04</accession>
<keyword evidence="1" id="KW-0812">Transmembrane</keyword>
<dbReference type="AlphaFoldDB" id="A0A830FM04"/>
<dbReference type="EMBL" id="BMOO01000002">
    <property type="protein sequence ID" value="GGM63466.1"/>
    <property type="molecule type" value="Genomic_DNA"/>
</dbReference>
<feature type="transmembrane region" description="Helical" evidence="1">
    <location>
        <begin position="30"/>
        <end position="47"/>
    </location>
</feature>
<name>A0A830FM04_9EURY</name>
<evidence type="ECO:0000313" key="5">
    <source>
        <dbReference type="Proteomes" id="UP000614609"/>
    </source>
</evidence>
<dbReference type="RefSeq" id="WP_188870867.1">
    <property type="nucleotide sequence ID" value="NZ_BMOO01000002.1"/>
</dbReference>
<reference evidence="3" key="2">
    <citation type="submission" date="2020-09" db="EMBL/GenBank/DDBJ databases">
        <authorList>
            <person name="Sun Q."/>
            <person name="Ohkuma M."/>
        </authorList>
    </citation>
    <scope>NUCLEOTIDE SEQUENCE</scope>
    <source>
        <strain evidence="3">JCM 16108</strain>
    </source>
</reference>
<keyword evidence="5" id="KW-1185">Reference proteome</keyword>
<dbReference type="EMBL" id="JAGGKO010000002">
    <property type="protein sequence ID" value="MBP1954735.1"/>
    <property type="molecule type" value="Genomic_DNA"/>
</dbReference>
<comment type="caution">
    <text evidence="3">The sequence shown here is derived from an EMBL/GenBank/DDBJ whole genome shotgun (WGS) entry which is preliminary data.</text>
</comment>
<dbReference type="Pfam" id="PF26452">
    <property type="entry name" value="DUF8131"/>
    <property type="match status" value="1"/>
</dbReference>
<dbReference type="OrthoDB" id="380280at2157"/>
<dbReference type="Proteomes" id="UP000614609">
    <property type="component" value="Unassembled WGS sequence"/>
</dbReference>
<keyword evidence="1" id="KW-0472">Membrane</keyword>
<reference evidence="3" key="1">
    <citation type="journal article" date="2014" name="Int. J. Syst. Evol. Microbiol.">
        <title>Complete genome sequence of Corynebacterium casei LMG S-19264T (=DSM 44701T), isolated from a smear-ripened cheese.</title>
        <authorList>
            <consortium name="US DOE Joint Genome Institute (JGI-PGF)"/>
            <person name="Walter F."/>
            <person name="Albersmeier A."/>
            <person name="Kalinowski J."/>
            <person name="Ruckert C."/>
        </authorList>
    </citation>
    <scope>NUCLEOTIDE SEQUENCE</scope>
    <source>
        <strain evidence="3">JCM 16108</strain>
    </source>
</reference>
<feature type="domain" description="DUF8131" evidence="2">
    <location>
        <begin position="3"/>
        <end position="61"/>
    </location>
</feature>
<dbReference type="Proteomes" id="UP000765891">
    <property type="component" value="Unassembled WGS sequence"/>
</dbReference>
<protein>
    <recommendedName>
        <fullName evidence="2">DUF8131 domain-containing protein</fullName>
    </recommendedName>
</protein>
<evidence type="ECO:0000259" key="2">
    <source>
        <dbReference type="Pfam" id="PF26452"/>
    </source>
</evidence>
<reference evidence="4" key="3">
    <citation type="submission" date="2021-03" db="EMBL/GenBank/DDBJ databases">
        <title>Genomic Encyclopedia of Type Strains, Phase IV (KMG-IV): sequencing the most valuable type-strain genomes for metagenomic binning, comparative biology and taxonomic classification.</title>
        <authorList>
            <person name="Goeker M."/>
        </authorList>
    </citation>
    <scope>NUCLEOTIDE SEQUENCE</scope>
    <source>
        <strain evidence="4">DSM 22443</strain>
    </source>
</reference>
<keyword evidence="1" id="KW-1133">Transmembrane helix</keyword>
<evidence type="ECO:0000256" key="1">
    <source>
        <dbReference type="SAM" id="Phobius"/>
    </source>
</evidence>
<sequence length="62" mass="6662">MVDVPLHWLTVLVSLAAVPAAVYLSVNRDPVVALTFVNIALVAGLLYRCFAPGEERATAEHT</sequence>
<organism evidence="3 5">
    <name type="scientific">Halarchaeum rubridurum</name>
    <dbReference type="NCBI Taxonomy" id="489911"/>
    <lineage>
        <taxon>Archaea</taxon>
        <taxon>Methanobacteriati</taxon>
        <taxon>Methanobacteriota</taxon>
        <taxon>Stenosarchaea group</taxon>
        <taxon>Halobacteria</taxon>
        <taxon>Halobacteriales</taxon>
        <taxon>Halobacteriaceae</taxon>
    </lineage>
</organism>
<dbReference type="InterPro" id="IPR058444">
    <property type="entry name" value="DUF8131"/>
</dbReference>
<gene>
    <name evidence="3" type="ORF">GCM10009017_11940</name>
    <name evidence="4" type="ORF">J2752_001647</name>
</gene>
<evidence type="ECO:0000313" key="3">
    <source>
        <dbReference type="EMBL" id="GGM63466.1"/>
    </source>
</evidence>
<proteinExistence type="predicted"/>
<evidence type="ECO:0000313" key="4">
    <source>
        <dbReference type="EMBL" id="MBP1954735.1"/>
    </source>
</evidence>